<dbReference type="AlphaFoldDB" id="A0AAD9Z7R8"/>
<proteinExistence type="predicted"/>
<keyword evidence="2" id="KW-1185">Reference proteome</keyword>
<reference evidence="1" key="1">
    <citation type="submission" date="2022-11" db="EMBL/GenBank/DDBJ databases">
        <title>Chromosomal genome sequence assembly and mating type (MAT) locus characterization of the leprose asexual lichenized fungus Lepraria neglecta (Nyl.) Erichsen.</title>
        <authorList>
            <person name="Allen J.L."/>
            <person name="Pfeffer B."/>
        </authorList>
    </citation>
    <scope>NUCLEOTIDE SEQUENCE</scope>
    <source>
        <strain evidence="1">Allen 5258</strain>
    </source>
</reference>
<evidence type="ECO:0000313" key="1">
    <source>
        <dbReference type="EMBL" id="KAK3173120.1"/>
    </source>
</evidence>
<accession>A0AAD9Z7R8</accession>
<comment type="caution">
    <text evidence="1">The sequence shown here is derived from an EMBL/GenBank/DDBJ whole genome shotgun (WGS) entry which is preliminary data.</text>
</comment>
<evidence type="ECO:0000313" key="2">
    <source>
        <dbReference type="Proteomes" id="UP001276659"/>
    </source>
</evidence>
<dbReference type="EMBL" id="JASNWA010000007">
    <property type="protein sequence ID" value="KAK3173120.1"/>
    <property type="molecule type" value="Genomic_DNA"/>
</dbReference>
<organism evidence="1 2">
    <name type="scientific">Lepraria neglecta</name>
    <dbReference type="NCBI Taxonomy" id="209136"/>
    <lineage>
        <taxon>Eukaryota</taxon>
        <taxon>Fungi</taxon>
        <taxon>Dikarya</taxon>
        <taxon>Ascomycota</taxon>
        <taxon>Pezizomycotina</taxon>
        <taxon>Lecanoromycetes</taxon>
        <taxon>OSLEUM clade</taxon>
        <taxon>Lecanoromycetidae</taxon>
        <taxon>Lecanorales</taxon>
        <taxon>Lecanorineae</taxon>
        <taxon>Stereocaulaceae</taxon>
        <taxon>Lepraria</taxon>
    </lineage>
</organism>
<sequence>MSRYQRLETLTEHAYNLVDALKGYGIMKPFSKNLEWFEQTDCRPTLPPDLRQQIESTLMAMEKVVVELNLEIEQNQFRLRRGDPRGQYESVLAVKRDLDRGSWDSLLGELVGRVRAFYTEVGEVEEMWRAQEERTLREGGERE</sequence>
<protein>
    <submittedName>
        <fullName evidence="1">Uncharacterized protein</fullName>
    </submittedName>
</protein>
<gene>
    <name evidence="1" type="ORF">OEA41_006449</name>
</gene>
<dbReference type="Proteomes" id="UP001276659">
    <property type="component" value="Unassembled WGS sequence"/>
</dbReference>
<name>A0AAD9Z7R8_9LECA</name>